<name>A0A3N1H9V2_9PSEU</name>
<feature type="signal peptide" evidence="1">
    <location>
        <begin position="1"/>
        <end position="20"/>
    </location>
</feature>
<comment type="caution">
    <text evidence="2">The sequence shown here is derived from an EMBL/GenBank/DDBJ whole genome shotgun (WGS) entry which is preliminary data.</text>
</comment>
<dbReference type="RefSeq" id="WP_123744747.1">
    <property type="nucleotide sequence ID" value="NZ_RJKM01000001.1"/>
</dbReference>
<evidence type="ECO:0000256" key="1">
    <source>
        <dbReference type="SAM" id="SignalP"/>
    </source>
</evidence>
<accession>A0A3N1H9V2</accession>
<dbReference type="OrthoDB" id="3686072at2"/>
<dbReference type="EMBL" id="RJKM01000001">
    <property type="protein sequence ID" value="ROP39221.1"/>
    <property type="molecule type" value="Genomic_DNA"/>
</dbReference>
<dbReference type="AlphaFoldDB" id="A0A3N1H9V2"/>
<keyword evidence="1" id="KW-0732">Signal</keyword>
<sequence>MKWLVVSAVLLLLTACESSAPQVAPPVTDVSATSGAGGGAVLDARGIGAVRLGMTVAELEATGEVGGDVTRPEFSCSIRELKTAQGWVGLQDGVVVEIRVEAGGRTPEGLRIGDSRARMHEVYPGVEQYPHGFIRQLDAETGYKFFFENAGDTLTGIGLVRADRGCLT</sequence>
<proteinExistence type="predicted"/>
<gene>
    <name evidence="2" type="ORF">EDD40_4600</name>
</gene>
<dbReference type="Proteomes" id="UP000268727">
    <property type="component" value="Unassembled WGS sequence"/>
</dbReference>
<evidence type="ECO:0008006" key="4">
    <source>
        <dbReference type="Google" id="ProtNLM"/>
    </source>
</evidence>
<protein>
    <recommendedName>
        <fullName evidence="4">Lipoprotein</fullName>
    </recommendedName>
</protein>
<evidence type="ECO:0000313" key="2">
    <source>
        <dbReference type="EMBL" id="ROP39221.1"/>
    </source>
</evidence>
<organism evidence="2 3">
    <name type="scientific">Saccharothrix texasensis</name>
    <dbReference type="NCBI Taxonomy" id="103734"/>
    <lineage>
        <taxon>Bacteria</taxon>
        <taxon>Bacillati</taxon>
        <taxon>Actinomycetota</taxon>
        <taxon>Actinomycetes</taxon>
        <taxon>Pseudonocardiales</taxon>
        <taxon>Pseudonocardiaceae</taxon>
        <taxon>Saccharothrix</taxon>
    </lineage>
</organism>
<dbReference type="PROSITE" id="PS51257">
    <property type="entry name" value="PROKAR_LIPOPROTEIN"/>
    <property type="match status" value="1"/>
</dbReference>
<evidence type="ECO:0000313" key="3">
    <source>
        <dbReference type="Proteomes" id="UP000268727"/>
    </source>
</evidence>
<feature type="chain" id="PRO_5038655542" description="Lipoprotein" evidence="1">
    <location>
        <begin position="21"/>
        <end position="168"/>
    </location>
</feature>
<reference evidence="2 3" key="1">
    <citation type="submission" date="2018-11" db="EMBL/GenBank/DDBJ databases">
        <title>Sequencing the genomes of 1000 actinobacteria strains.</title>
        <authorList>
            <person name="Klenk H.-P."/>
        </authorList>
    </citation>
    <scope>NUCLEOTIDE SEQUENCE [LARGE SCALE GENOMIC DNA]</scope>
    <source>
        <strain evidence="2 3">DSM 44231</strain>
    </source>
</reference>
<keyword evidence="3" id="KW-1185">Reference proteome</keyword>